<keyword evidence="3" id="KW-1185">Reference proteome</keyword>
<reference evidence="2 3" key="1">
    <citation type="journal article" date="2024" name="G3 (Bethesda)">
        <title>Genome assembly of Hibiscus sabdariffa L. provides insights into metabolisms of medicinal natural products.</title>
        <authorList>
            <person name="Kim T."/>
        </authorList>
    </citation>
    <scope>NUCLEOTIDE SEQUENCE [LARGE SCALE GENOMIC DNA]</scope>
    <source>
        <strain evidence="2">TK-2024</strain>
        <tissue evidence="2">Old leaves</tissue>
    </source>
</reference>
<proteinExistence type="predicted"/>
<comment type="caution">
    <text evidence="2">The sequence shown here is derived from an EMBL/GenBank/DDBJ whole genome shotgun (WGS) entry which is preliminary data.</text>
</comment>
<dbReference type="Proteomes" id="UP001472677">
    <property type="component" value="Unassembled WGS sequence"/>
</dbReference>
<evidence type="ECO:0000313" key="2">
    <source>
        <dbReference type="EMBL" id="KAK8556759.1"/>
    </source>
</evidence>
<dbReference type="Pfam" id="PF13456">
    <property type="entry name" value="RVT_3"/>
    <property type="match status" value="1"/>
</dbReference>
<accession>A0ABR2EB35</accession>
<protein>
    <recommendedName>
        <fullName evidence="1">RNase H type-1 domain-containing protein</fullName>
    </recommendedName>
</protein>
<dbReference type="InterPro" id="IPR002156">
    <property type="entry name" value="RNaseH_domain"/>
</dbReference>
<evidence type="ECO:0000259" key="1">
    <source>
        <dbReference type="Pfam" id="PF13456"/>
    </source>
</evidence>
<dbReference type="EMBL" id="JBBPBM010000017">
    <property type="protein sequence ID" value="KAK8556759.1"/>
    <property type="molecule type" value="Genomic_DNA"/>
</dbReference>
<organism evidence="2 3">
    <name type="scientific">Hibiscus sabdariffa</name>
    <name type="common">roselle</name>
    <dbReference type="NCBI Taxonomy" id="183260"/>
    <lineage>
        <taxon>Eukaryota</taxon>
        <taxon>Viridiplantae</taxon>
        <taxon>Streptophyta</taxon>
        <taxon>Embryophyta</taxon>
        <taxon>Tracheophyta</taxon>
        <taxon>Spermatophyta</taxon>
        <taxon>Magnoliopsida</taxon>
        <taxon>eudicotyledons</taxon>
        <taxon>Gunneridae</taxon>
        <taxon>Pentapetalae</taxon>
        <taxon>rosids</taxon>
        <taxon>malvids</taxon>
        <taxon>Malvales</taxon>
        <taxon>Malvaceae</taxon>
        <taxon>Malvoideae</taxon>
        <taxon>Hibiscus</taxon>
    </lineage>
</organism>
<evidence type="ECO:0000313" key="3">
    <source>
        <dbReference type="Proteomes" id="UP001472677"/>
    </source>
</evidence>
<feature type="domain" description="RNase H type-1" evidence="1">
    <location>
        <begin position="13"/>
        <end position="48"/>
    </location>
</feature>
<name>A0ABR2EB35_9ROSI</name>
<sequence>MRIVNSVSTVMQESGLVSSIKRWINKDWQVRVKHVNREYNKVADKLAVKGRVLEFATTTFNMVPGDMEDLVADERARSDPAMVHSVNVAVFPYDPGGFS</sequence>
<gene>
    <name evidence="2" type="ORF">V6N12_003154</name>
</gene>